<gene>
    <name evidence="3" type="ORF">C0W81_11055</name>
</gene>
<evidence type="ECO:0000313" key="4">
    <source>
        <dbReference type="Proteomes" id="UP000241858"/>
    </source>
</evidence>
<dbReference type="RefSeq" id="WP_060996874.1">
    <property type="nucleotide sequence ID" value="NZ_LNQZ01000002.1"/>
</dbReference>
<comment type="caution">
    <text evidence="3">The sequence shown here is derived from an EMBL/GenBank/DDBJ whole genome shotgun (WGS) entry which is preliminary data.</text>
</comment>
<name>A0A2T3HXB3_9GAMM</name>
<sequence>MERISLTSTSWKTAVAEPIAIRLKDTVRLVFVPTVVDNQKDKDACVKGHFVYQKKKKLDGWEDVRAINLSQLKPAEGVKLELKSAELLFLLKKLADLYRIHRQDGIQRGSTQYVKLSSALEGLCNATDEEFWQFVELSSDNAIGTFKRIAKWLSSVENSDKVVESLESLSVDNIKQLNVVAGLTVLKKALEVWIDNQYSTDEEFWQRELTSNSFVLSQIFSFPVVVVKEKAYIGGKTFTNQGGNIVDFLYKNQMTSNPALIEIKTPSTQLISSRYRQTYNMSKELTGSTSQVLNYANSIIQDYYSVVGHETSIFGAYKPSCVVIIGNTSELDSPEKHKAFELYRNNLKDVQIVTFDELYGKVNSFIKLLENGN</sequence>
<accession>A0A2T3HXB3</accession>
<dbReference type="Pfam" id="PF21407">
    <property type="entry name" value="SduA_N"/>
    <property type="match status" value="1"/>
</dbReference>
<dbReference type="InterPro" id="IPR025359">
    <property type="entry name" value="SduA_C"/>
</dbReference>
<feature type="domain" description="Shedu protein SduA N-terminal" evidence="2">
    <location>
        <begin position="8"/>
        <end position="109"/>
    </location>
</feature>
<organism evidence="3 4">
    <name type="scientific">Photobacterium aquimaris</name>
    <dbReference type="NCBI Taxonomy" id="512643"/>
    <lineage>
        <taxon>Bacteria</taxon>
        <taxon>Pseudomonadati</taxon>
        <taxon>Pseudomonadota</taxon>
        <taxon>Gammaproteobacteria</taxon>
        <taxon>Vibrionales</taxon>
        <taxon>Vibrionaceae</taxon>
        <taxon>Photobacterium</taxon>
    </lineage>
</organism>
<proteinExistence type="predicted"/>
<dbReference type="Pfam" id="PF14082">
    <property type="entry name" value="SduA_C"/>
    <property type="match status" value="1"/>
</dbReference>
<evidence type="ECO:0000259" key="1">
    <source>
        <dbReference type="Pfam" id="PF14082"/>
    </source>
</evidence>
<dbReference type="Proteomes" id="UP000241858">
    <property type="component" value="Unassembled WGS sequence"/>
</dbReference>
<evidence type="ECO:0000259" key="2">
    <source>
        <dbReference type="Pfam" id="PF21407"/>
    </source>
</evidence>
<dbReference type="OrthoDB" id="6823184at2"/>
<dbReference type="AlphaFoldDB" id="A0A2T3HXB3"/>
<reference evidence="3 4" key="1">
    <citation type="submission" date="2018-03" db="EMBL/GenBank/DDBJ databases">
        <title>Whole genome sequencing of Histamine producing bacteria.</title>
        <authorList>
            <person name="Butler K."/>
        </authorList>
    </citation>
    <scope>NUCLEOTIDE SEQUENCE [LARGE SCALE GENOMIC DNA]</scope>
    <source>
        <strain evidence="3 4">DSM 23343</strain>
    </source>
</reference>
<evidence type="ECO:0000313" key="3">
    <source>
        <dbReference type="EMBL" id="PSU03949.1"/>
    </source>
</evidence>
<dbReference type="EMBL" id="PYLY01000020">
    <property type="protein sequence ID" value="PSU03949.1"/>
    <property type="molecule type" value="Genomic_DNA"/>
</dbReference>
<protein>
    <submittedName>
        <fullName evidence="3">DUF4263 domain-containing protein</fullName>
    </submittedName>
</protein>
<dbReference type="InterPro" id="IPR048396">
    <property type="entry name" value="SduA_N"/>
</dbReference>
<feature type="domain" description="Shedu protein SduA C-terminal" evidence="1">
    <location>
        <begin position="200"/>
        <end position="359"/>
    </location>
</feature>